<organism evidence="2 3">
    <name type="scientific">Zizania palustris</name>
    <name type="common">Northern wild rice</name>
    <dbReference type="NCBI Taxonomy" id="103762"/>
    <lineage>
        <taxon>Eukaryota</taxon>
        <taxon>Viridiplantae</taxon>
        <taxon>Streptophyta</taxon>
        <taxon>Embryophyta</taxon>
        <taxon>Tracheophyta</taxon>
        <taxon>Spermatophyta</taxon>
        <taxon>Magnoliopsida</taxon>
        <taxon>Liliopsida</taxon>
        <taxon>Poales</taxon>
        <taxon>Poaceae</taxon>
        <taxon>BOP clade</taxon>
        <taxon>Oryzoideae</taxon>
        <taxon>Oryzeae</taxon>
        <taxon>Zizaniinae</taxon>
        <taxon>Zizania</taxon>
    </lineage>
</organism>
<gene>
    <name evidence="2" type="ORF">GUJ93_ZPchr0001g33171</name>
</gene>
<proteinExistence type="predicted"/>
<name>A0A8J5SBB1_ZIZPA</name>
<dbReference type="GO" id="GO:0030126">
    <property type="term" value="C:COPI vesicle coat"/>
    <property type="evidence" value="ECO:0007669"/>
    <property type="project" value="TreeGrafter"/>
</dbReference>
<dbReference type="OrthoDB" id="10261439at2759"/>
<evidence type="ECO:0000313" key="3">
    <source>
        <dbReference type="Proteomes" id="UP000729402"/>
    </source>
</evidence>
<dbReference type="GO" id="GO:0006886">
    <property type="term" value="P:intracellular protein transport"/>
    <property type="evidence" value="ECO:0007669"/>
    <property type="project" value="InterPro"/>
</dbReference>
<evidence type="ECO:0000313" key="2">
    <source>
        <dbReference type="EMBL" id="KAG8052569.1"/>
    </source>
</evidence>
<dbReference type="InterPro" id="IPR016460">
    <property type="entry name" value="COPB1"/>
</dbReference>
<dbReference type="Proteomes" id="UP000729402">
    <property type="component" value="Unassembled WGS sequence"/>
</dbReference>
<dbReference type="Pfam" id="PF14806">
    <property type="entry name" value="Coatomer_b_Cpla"/>
    <property type="match status" value="1"/>
</dbReference>
<sequence length="366" mass="39650">MNKKVRTTLFSVRSIRSALPFWADVCGHEDRSDKLNKKIMNFRFMAKRKRPTEMSMIINQHKGAQVHPTAAHPTAAGVAMVRPKGCNRPRDHPTGTFDARPDDSAGFLVRLEQILDGDVQGACVLVRLHSEIEDGVVDGAIHPAANAGIGLRPRGVSRARDVAEQPVLGAEGGEECLPLGVVGALEAEDDRSVLLHIDGGVGSEDRGARASPRAPGGWAPRIPEAVEAAEDFVMVGAAKKTSRMAARQEEAWRRLRCDEKSAARREDGATQIAARREVGGVMVRWRTPLGRTHGKREKRSALDGECGFLAANLYAKSVFGEDALVNISIEKQFDGKLSGYIRIRSKTQGIALSLGDKITLKQKGGS</sequence>
<accession>A0A8J5SBB1</accession>
<evidence type="ECO:0000259" key="1">
    <source>
        <dbReference type="Pfam" id="PF14806"/>
    </source>
</evidence>
<dbReference type="InterPro" id="IPR029446">
    <property type="entry name" value="COPB1_appendage_platform_dom"/>
</dbReference>
<protein>
    <recommendedName>
        <fullName evidence="1">Coatomer beta subunit appendage platform domain-containing protein</fullName>
    </recommendedName>
</protein>
<reference evidence="2" key="1">
    <citation type="journal article" date="2021" name="bioRxiv">
        <title>Whole Genome Assembly and Annotation of Northern Wild Rice, Zizania palustris L., Supports a Whole Genome Duplication in the Zizania Genus.</title>
        <authorList>
            <person name="Haas M."/>
            <person name="Kono T."/>
            <person name="Macchietto M."/>
            <person name="Millas R."/>
            <person name="McGilp L."/>
            <person name="Shao M."/>
            <person name="Duquette J."/>
            <person name="Hirsch C.N."/>
            <person name="Kimball J."/>
        </authorList>
    </citation>
    <scope>NUCLEOTIDE SEQUENCE</scope>
    <source>
        <tissue evidence="2">Fresh leaf tissue</tissue>
    </source>
</reference>
<keyword evidence="3" id="KW-1185">Reference proteome</keyword>
<dbReference type="EMBL" id="JAAALK010000288">
    <property type="protein sequence ID" value="KAG8052569.1"/>
    <property type="molecule type" value="Genomic_DNA"/>
</dbReference>
<dbReference type="PANTHER" id="PTHR10635">
    <property type="entry name" value="COATOMER SUBUNIT BETA"/>
    <property type="match status" value="1"/>
</dbReference>
<dbReference type="GO" id="GO:0006891">
    <property type="term" value="P:intra-Golgi vesicle-mediated transport"/>
    <property type="evidence" value="ECO:0007669"/>
    <property type="project" value="TreeGrafter"/>
</dbReference>
<dbReference type="PANTHER" id="PTHR10635:SF0">
    <property type="entry name" value="COATOMER SUBUNIT BETA"/>
    <property type="match status" value="1"/>
</dbReference>
<dbReference type="AlphaFoldDB" id="A0A8J5SBB1"/>
<comment type="caution">
    <text evidence="2">The sequence shown here is derived from an EMBL/GenBank/DDBJ whole genome shotgun (WGS) entry which is preliminary data.</text>
</comment>
<feature type="domain" description="Coatomer beta subunit appendage platform" evidence="1">
    <location>
        <begin position="298"/>
        <end position="358"/>
    </location>
</feature>
<dbReference type="GO" id="GO:0006888">
    <property type="term" value="P:endoplasmic reticulum to Golgi vesicle-mediated transport"/>
    <property type="evidence" value="ECO:0007669"/>
    <property type="project" value="TreeGrafter"/>
</dbReference>
<reference evidence="2" key="2">
    <citation type="submission" date="2021-02" db="EMBL/GenBank/DDBJ databases">
        <authorList>
            <person name="Kimball J.A."/>
            <person name="Haas M.W."/>
            <person name="Macchietto M."/>
            <person name="Kono T."/>
            <person name="Duquette J."/>
            <person name="Shao M."/>
        </authorList>
    </citation>
    <scope>NUCLEOTIDE SEQUENCE</scope>
    <source>
        <tissue evidence="2">Fresh leaf tissue</tissue>
    </source>
</reference>